<keyword evidence="3" id="KW-1185">Reference proteome</keyword>
<gene>
    <name evidence="2" type="ORF">I9W95_08135</name>
</gene>
<dbReference type="CDD" id="cd00299">
    <property type="entry name" value="GST_C_family"/>
    <property type="match status" value="1"/>
</dbReference>
<evidence type="ECO:0000313" key="3">
    <source>
        <dbReference type="Proteomes" id="UP000714380"/>
    </source>
</evidence>
<sequence length="243" mass="28546">MRPVLYQFPISHYCEKIRWALDYKGIQYSRVSLIPGLHMKSIRRIAPSTSVPVLRDKGQVIQGSSAIIDYLDKHYPEHSLTPEDPALRQQAQEWERRLDRLGEDIRLWCYHYLLVEPELAIPLLTSGQPFYRRWQVRLAYPKVEKGMRYWMKINSETAAAAQQRMEAMLAELRTAYLQSHLLVGDHFSRADLTACALFAMVFQPAEMPVPWPARERLPKAMKAWIDQHEDELQPLQVHYAQYR</sequence>
<dbReference type="SFLD" id="SFLDS00019">
    <property type="entry name" value="Glutathione_Transferase_(cytos"/>
    <property type="match status" value="1"/>
</dbReference>
<dbReference type="RefSeq" id="WP_225673712.1">
    <property type="nucleotide sequence ID" value="NZ_JAEDAH010000042.1"/>
</dbReference>
<accession>A0ABS7ZPF3</accession>
<dbReference type="InterPro" id="IPR004045">
    <property type="entry name" value="Glutathione_S-Trfase_N"/>
</dbReference>
<dbReference type="InterPro" id="IPR036282">
    <property type="entry name" value="Glutathione-S-Trfase_C_sf"/>
</dbReference>
<dbReference type="Pfam" id="PF00043">
    <property type="entry name" value="GST_C"/>
    <property type="match status" value="1"/>
</dbReference>
<dbReference type="SUPFAM" id="SSF47616">
    <property type="entry name" value="GST C-terminal domain-like"/>
    <property type="match status" value="1"/>
</dbReference>
<dbReference type="Gene3D" id="1.20.1050.10">
    <property type="match status" value="1"/>
</dbReference>
<proteinExistence type="predicted"/>
<dbReference type="SUPFAM" id="SSF52833">
    <property type="entry name" value="Thioredoxin-like"/>
    <property type="match status" value="1"/>
</dbReference>
<dbReference type="InterPro" id="IPR004046">
    <property type="entry name" value="GST_C"/>
</dbReference>
<evidence type="ECO:0000259" key="1">
    <source>
        <dbReference type="PROSITE" id="PS50404"/>
    </source>
</evidence>
<dbReference type="Proteomes" id="UP000714380">
    <property type="component" value="Unassembled WGS sequence"/>
</dbReference>
<protein>
    <submittedName>
        <fullName evidence="2">Glutathione S-transferase family protein</fullName>
    </submittedName>
</protein>
<dbReference type="EMBL" id="JAEDAH010000042">
    <property type="protein sequence ID" value="MCA6063576.1"/>
    <property type="molecule type" value="Genomic_DNA"/>
</dbReference>
<organism evidence="2 3">
    <name type="scientific">Thalassolituus marinus</name>
    <dbReference type="NCBI Taxonomy" id="671053"/>
    <lineage>
        <taxon>Bacteria</taxon>
        <taxon>Pseudomonadati</taxon>
        <taxon>Pseudomonadota</taxon>
        <taxon>Gammaproteobacteria</taxon>
        <taxon>Oceanospirillales</taxon>
        <taxon>Oceanospirillaceae</taxon>
        <taxon>Thalassolituus</taxon>
    </lineage>
</organism>
<dbReference type="PANTHER" id="PTHR42673:SF4">
    <property type="entry name" value="MALEYLACETOACETATE ISOMERASE"/>
    <property type="match status" value="1"/>
</dbReference>
<comment type="caution">
    <text evidence="2">The sequence shown here is derived from an EMBL/GenBank/DDBJ whole genome shotgun (WGS) entry which is preliminary data.</text>
</comment>
<dbReference type="CDD" id="cd00570">
    <property type="entry name" value="GST_N_family"/>
    <property type="match status" value="1"/>
</dbReference>
<reference evidence="2 3" key="1">
    <citation type="submission" date="2020-12" db="EMBL/GenBank/DDBJ databases">
        <title>Novel Thalassolituus-related marine hydrocarbonoclastic bacteria mediated algae-derived hydrocarbons mineralization in twilight zone of the northern South China Sea.</title>
        <authorList>
            <person name="Dong C."/>
        </authorList>
    </citation>
    <scope>NUCLEOTIDE SEQUENCE [LARGE SCALE GENOMIC DNA]</scope>
    <source>
        <strain evidence="2 3">IMCC1826</strain>
    </source>
</reference>
<evidence type="ECO:0000313" key="2">
    <source>
        <dbReference type="EMBL" id="MCA6063576.1"/>
    </source>
</evidence>
<dbReference type="InterPro" id="IPR040079">
    <property type="entry name" value="Glutathione_S-Trfase"/>
</dbReference>
<dbReference type="Pfam" id="PF13417">
    <property type="entry name" value="GST_N_3"/>
    <property type="match status" value="1"/>
</dbReference>
<feature type="domain" description="GST N-terminal" evidence="1">
    <location>
        <begin position="1"/>
        <end position="79"/>
    </location>
</feature>
<dbReference type="PANTHER" id="PTHR42673">
    <property type="entry name" value="MALEYLACETOACETATE ISOMERASE"/>
    <property type="match status" value="1"/>
</dbReference>
<dbReference type="InterPro" id="IPR036249">
    <property type="entry name" value="Thioredoxin-like_sf"/>
</dbReference>
<dbReference type="Gene3D" id="3.40.30.10">
    <property type="entry name" value="Glutaredoxin"/>
    <property type="match status" value="1"/>
</dbReference>
<name>A0ABS7ZPF3_9GAMM</name>
<dbReference type="PROSITE" id="PS50404">
    <property type="entry name" value="GST_NTER"/>
    <property type="match status" value="1"/>
</dbReference>